<dbReference type="Proteomes" id="UP000702964">
    <property type="component" value="Unassembled WGS sequence"/>
</dbReference>
<accession>A0A8J4WPK8</accession>
<dbReference type="PANTHER" id="PTHR23150:SF19">
    <property type="entry name" value="FORMYLGLYCINE-GENERATING ENZYME"/>
    <property type="match status" value="1"/>
</dbReference>
<sequence length="257" mass="29183">MGTNDPEAFEADGEGPVREVQVNSFYLDACTVTNAEFARFVRETRYRTEAERFGWSFVFHLFVSPQTVTQVQNVVQQTPWWWVVEGADWAHPEGPDSNVNDRADHPVIHISWNDANAYCRWAGKRLPTEAEWEYAARGGLIQKKYPWGDTLRPNGQHYCNIWQGVFPTKNNAADGYAGTAPSQSFPPNAYGLYNMSGNVWEWCADNYLSPNEERKVLKGGSYLCHRSYCNRYRVAARIPNTPDTSTGHIGFRCAADV</sequence>
<dbReference type="GO" id="GO:0120147">
    <property type="term" value="F:formylglycine-generating oxidase activity"/>
    <property type="evidence" value="ECO:0007669"/>
    <property type="project" value="TreeGrafter"/>
</dbReference>
<feature type="domain" description="Sulfatase-modifying factor enzyme-like" evidence="1">
    <location>
        <begin position="1"/>
        <end position="254"/>
    </location>
</feature>
<dbReference type="GO" id="GO:0005783">
    <property type="term" value="C:endoplasmic reticulum"/>
    <property type="evidence" value="ECO:0007669"/>
    <property type="project" value="TreeGrafter"/>
</dbReference>
<dbReference type="AlphaFoldDB" id="A0A8J4WPK8"/>
<evidence type="ECO:0000313" key="3">
    <source>
        <dbReference type="Proteomes" id="UP000702964"/>
    </source>
</evidence>
<dbReference type="Pfam" id="PF03781">
    <property type="entry name" value="FGE-sulfatase"/>
    <property type="match status" value="1"/>
</dbReference>
<comment type="caution">
    <text evidence="2">The sequence shown here is derived from an EMBL/GenBank/DDBJ whole genome shotgun (WGS) entry which is preliminary data.</text>
</comment>
<name>A0A8J4WPK8_9STRA</name>
<dbReference type="InterPro" id="IPR016187">
    <property type="entry name" value="CTDL_fold"/>
</dbReference>
<dbReference type="PANTHER" id="PTHR23150">
    <property type="entry name" value="SULFATASE MODIFYING FACTOR 1, 2"/>
    <property type="match status" value="1"/>
</dbReference>
<dbReference type="SUPFAM" id="SSF56436">
    <property type="entry name" value="C-type lectin-like"/>
    <property type="match status" value="1"/>
</dbReference>
<reference evidence="2" key="1">
    <citation type="journal article" date="2015" name="Genom Data">
        <title>Draft genome sequences of Phytophthora kernoviae and Phytophthora ramorum lineage EU2 from Scotland.</title>
        <authorList>
            <person name="Sambles C."/>
            <person name="Schlenzig A."/>
            <person name="O'Neill P."/>
            <person name="Grant M."/>
            <person name="Studholme D.J."/>
        </authorList>
    </citation>
    <scope>NUCLEOTIDE SEQUENCE</scope>
    <source>
        <strain evidence="2">00238/432</strain>
    </source>
</reference>
<evidence type="ECO:0000313" key="2">
    <source>
        <dbReference type="EMBL" id="KAF4324741.1"/>
    </source>
</evidence>
<dbReference type="Gene3D" id="3.90.1580.10">
    <property type="entry name" value="paralog of FGE (formylglycine-generating enzyme)"/>
    <property type="match status" value="1"/>
</dbReference>
<gene>
    <name evidence="2" type="ORF">G195_001921</name>
</gene>
<protein>
    <recommendedName>
        <fullName evidence="1">Sulfatase-modifying factor enzyme-like domain-containing protein</fullName>
    </recommendedName>
</protein>
<proteinExistence type="predicted"/>
<dbReference type="EMBL" id="AOFI03000014">
    <property type="protein sequence ID" value="KAF4324741.1"/>
    <property type="molecule type" value="Genomic_DNA"/>
</dbReference>
<reference evidence="2" key="2">
    <citation type="submission" date="2020-02" db="EMBL/GenBank/DDBJ databases">
        <authorList>
            <person name="Studholme D.J."/>
        </authorList>
    </citation>
    <scope>NUCLEOTIDE SEQUENCE</scope>
    <source>
        <strain evidence="2">00238/432</strain>
    </source>
</reference>
<evidence type="ECO:0000259" key="1">
    <source>
        <dbReference type="Pfam" id="PF03781"/>
    </source>
</evidence>
<dbReference type="InterPro" id="IPR042095">
    <property type="entry name" value="SUMF_sf"/>
</dbReference>
<organism evidence="2 3">
    <name type="scientific">Phytophthora kernoviae 00238/432</name>
    <dbReference type="NCBI Taxonomy" id="1284355"/>
    <lineage>
        <taxon>Eukaryota</taxon>
        <taxon>Sar</taxon>
        <taxon>Stramenopiles</taxon>
        <taxon>Oomycota</taxon>
        <taxon>Peronosporomycetes</taxon>
        <taxon>Peronosporales</taxon>
        <taxon>Peronosporaceae</taxon>
        <taxon>Phytophthora</taxon>
    </lineage>
</organism>
<dbReference type="InterPro" id="IPR051043">
    <property type="entry name" value="Sulfatase_Mod_Factor_Kinase"/>
</dbReference>
<dbReference type="InterPro" id="IPR005532">
    <property type="entry name" value="SUMF_dom"/>
</dbReference>